<sequence length="202" mass="23222">MKNKASVFLKQIISVLSSVVKAKTLALKNKTSAFNSRLIILSFLKNKKLFLSSITHKIHALVASQHHHHHHHHDNIMEAATDEHDDVQNSKAIVLYDQAMANDSANSYPSCTELVKVKMDDDDDDDNYPDLTHSLFDSLDEADPGGSVIDLVRNCKEDRENFNLEDEIDQVADLFIRRFHKQMKMQKLDSFKRYQEMLERSV</sequence>
<dbReference type="EMBL" id="JAMYWD010000009">
    <property type="protein sequence ID" value="KAJ4960086.1"/>
    <property type="molecule type" value="Genomic_DNA"/>
</dbReference>
<comment type="caution">
    <text evidence="1">The sequence shown here is derived from an EMBL/GenBank/DDBJ whole genome shotgun (WGS) entry which is preliminary data.</text>
</comment>
<evidence type="ECO:0000313" key="1">
    <source>
        <dbReference type="EMBL" id="KAJ4960086.1"/>
    </source>
</evidence>
<dbReference type="PANTHER" id="PTHR33450:SF12">
    <property type="entry name" value="COTTON FIBER PROTEIN"/>
    <property type="match status" value="1"/>
</dbReference>
<protein>
    <recommendedName>
        <fullName evidence="3">Cotton fiber protein</fullName>
    </recommendedName>
</protein>
<accession>A0A9Q0H7J7</accession>
<dbReference type="InterPro" id="IPR008480">
    <property type="entry name" value="DUF761_pln"/>
</dbReference>
<dbReference type="OrthoDB" id="684076at2759"/>
<evidence type="ECO:0008006" key="3">
    <source>
        <dbReference type="Google" id="ProtNLM"/>
    </source>
</evidence>
<dbReference type="Pfam" id="PF05553">
    <property type="entry name" value="DUF761"/>
    <property type="match status" value="1"/>
</dbReference>
<dbReference type="AlphaFoldDB" id="A0A9Q0H7J7"/>
<dbReference type="Proteomes" id="UP001141806">
    <property type="component" value="Unassembled WGS sequence"/>
</dbReference>
<dbReference type="PANTHER" id="PTHR33450">
    <property type="entry name" value="EMB|CAB67623.1-RELATED"/>
    <property type="match status" value="1"/>
</dbReference>
<evidence type="ECO:0000313" key="2">
    <source>
        <dbReference type="Proteomes" id="UP001141806"/>
    </source>
</evidence>
<gene>
    <name evidence="1" type="ORF">NE237_019996</name>
</gene>
<keyword evidence="2" id="KW-1185">Reference proteome</keyword>
<name>A0A9Q0H7J7_9MAGN</name>
<reference evidence="1" key="1">
    <citation type="journal article" date="2023" name="Plant J.">
        <title>The genome of the king protea, Protea cynaroides.</title>
        <authorList>
            <person name="Chang J."/>
            <person name="Duong T.A."/>
            <person name="Schoeman C."/>
            <person name="Ma X."/>
            <person name="Roodt D."/>
            <person name="Barker N."/>
            <person name="Li Z."/>
            <person name="Van de Peer Y."/>
            <person name="Mizrachi E."/>
        </authorList>
    </citation>
    <scope>NUCLEOTIDE SEQUENCE</scope>
    <source>
        <tissue evidence="1">Young leaves</tissue>
    </source>
</reference>
<organism evidence="1 2">
    <name type="scientific">Protea cynaroides</name>
    <dbReference type="NCBI Taxonomy" id="273540"/>
    <lineage>
        <taxon>Eukaryota</taxon>
        <taxon>Viridiplantae</taxon>
        <taxon>Streptophyta</taxon>
        <taxon>Embryophyta</taxon>
        <taxon>Tracheophyta</taxon>
        <taxon>Spermatophyta</taxon>
        <taxon>Magnoliopsida</taxon>
        <taxon>Proteales</taxon>
        <taxon>Proteaceae</taxon>
        <taxon>Protea</taxon>
    </lineage>
</organism>
<proteinExistence type="predicted"/>